<feature type="region of interest" description="Disordered" evidence="1">
    <location>
        <begin position="1"/>
        <end position="176"/>
    </location>
</feature>
<feature type="compositionally biased region" description="Basic and acidic residues" evidence="1">
    <location>
        <begin position="74"/>
        <end position="87"/>
    </location>
</feature>
<name>A0ABN9T5C0_9DINO</name>
<evidence type="ECO:0000313" key="3">
    <source>
        <dbReference type="Proteomes" id="UP001189429"/>
    </source>
</evidence>
<feature type="compositionally biased region" description="Acidic residues" evidence="1">
    <location>
        <begin position="113"/>
        <end position="130"/>
    </location>
</feature>
<dbReference type="EMBL" id="CAUYUJ010014363">
    <property type="protein sequence ID" value="CAK0840248.1"/>
    <property type="molecule type" value="Genomic_DNA"/>
</dbReference>
<comment type="caution">
    <text evidence="2">The sequence shown here is derived from an EMBL/GenBank/DDBJ whole genome shotgun (WGS) entry which is preliminary data.</text>
</comment>
<sequence length="176" mass="19094">MRRGTKRESALSGGCSGRSGYSRNGAGEAQPLEGTLRPQSCPEATRTARKASSFEPRSSLAAERGPPRARARAAGRERSRKAPEILELRICGAAEPWRSPLEGPRGAGARQEEEVEEEEEEEEEGTEGTDDPGWVHTPWHTGRKQEASLRYPPRPNPPKSPPDGAGHSPKQQAPRG</sequence>
<protein>
    <submittedName>
        <fullName evidence="2">Uncharacterized protein</fullName>
    </submittedName>
</protein>
<dbReference type="Proteomes" id="UP001189429">
    <property type="component" value="Unassembled WGS sequence"/>
</dbReference>
<feature type="compositionally biased region" description="Pro residues" evidence="1">
    <location>
        <begin position="152"/>
        <end position="161"/>
    </location>
</feature>
<keyword evidence="3" id="KW-1185">Reference proteome</keyword>
<gene>
    <name evidence="2" type="ORF">PCOR1329_LOCUS35734</name>
</gene>
<evidence type="ECO:0000256" key="1">
    <source>
        <dbReference type="SAM" id="MobiDB-lite"/>
    </source>
</evidence>
<reference evidence="2" key="1">
    <citation type="submission" date="2023-10" db="EMBL/GenBank/DDBJ databases">
        <authorList>
            <person name="Chen Y."/>
            <person name="Shah S."/>
            <person name="Dougan E. K."/>
            <person name="Thang M."/>
            <person name="Chan C."/>
        </authorList>
    </citation>
    <scope>NUCLEOTIDE SEQUENCE [LARGE SCALE GENOMIC DNA]</scope>
</reference>
<evidence type="ECO:0000313" key="2">
    <source>
        <dbReference type="EMBL" id="CAK0840248.1"/>
    </source>
</evidence>
<organism evidence="2 3">
    <name type="scientific">Prorocentrum cordatum</name>
    <dbReference type="NCBI Taxonomy" id="2364126"/>
    <lineage>
        <taxon>Eukaryota</taxon>
        <taxon>Sar</taxon>
        <taxon>Alveolata</taxon>
        <taxon>Dinophyceae</taxon>
        <taxon>Prorocentrales</taxon>
        <taxon>Prorocentraceae</taxon>
        <taxon>Prorocentrum</taxon>
    </lineage>
</organism>
<accession>A0ABN9T5C0</accession>
<proteinExistence type="predicted"/>